<dbReference type="Proteomes" id="UP000799766">
    <property type="component" value="Unassembled WGS sequence"/>
</dbReference>
<name>A0A6A6P478_9PEZI</name>
<dbReference type="OrthoDB" id="5411773at2759"/>
<proteinExistence type="predicted"/>
<sequence length="461" mass="52345">MAVDVGDEDEDGLRPVRVKLAHGEALWNSAEDFWHVVGWAFNCSVAHRNRWARWRLWLEFMLEVLNEDWNEREKQCGEWEAAVAATVAADEMRDQRGGRKTGRPRRNKKTGQLPDKSNTHNERAEEIANIRRQSIIAGYLKGADSRTTRKRVINAIFANGSKEMLRDFPEVFREETKEREKKDGEAKADENGEKKTASRKLDIDEGNFGDYEMVDEEEALVDLDTEEDHPTRPKRHAARKMSPFDWSLEVREQEEKREEGDMDEELTGVDKLGGMDALVLRVRFLSLLIKVSAYLPMDFTHIPDLLALYAEYLRRIPFDVLIPFLNVSKSKLDPYPPLVAYHKALLVTQLVPLLDGAPCILEPAQAELEKHYVSMAAHSFSFADNARVSLLVEQLLLAAMIDSGLLSTEKLTAAVKAGVDARKEKARPDGRRGEKSVVDKEAKAVLKDSGSRILWLLNSLL</sequence>
<accession>A0A6A6P478</accession>
<dbReference type="EMBL" id="MU001677">
    <property type="protein sequence ID" value="KAF2458597.1"/>
    <property type="molecule type" value="Genomic_DNA"/>
</dbReference>
<feature type="region of interest" description="Disordered" evidence="1">
    <location>
        <begin position="88"/>
        <end position="122"/>
    </location>
</feature>
<organism evidence="2 3">
    <name type="scientific">Lineolata rhizophorae</name>
    <dbReference type="NCBI Taxonomy" id="578093"/>
    <lineage>
        <taxon>Eukaryota</taxon>
        <taxon>Fungi</taxon>
        <taxon>Dikarya</taxon>
        <taxon>Ascomycota</taxon>
        <taxon>Pezizomycotina</taxon>
        <taxon>Dothideomycetes</taxon>
        <taxon>Dothideomycetes incertae sedis</taxon>
        <taxon>Lineolatales</taxon>
        <taxon>Lineolataceae</taxon>
        <taxon>Lineolata</taxon>
    </lineage>
</organism>
<gene>
    <name evidence="2" type="ORF">BDY21DRAFT_340728</name>
</gene>
<evidence type="ECO:0000256" key="1">
    <source>
        <dbReference type="SAM" id="MobiDB-lite"/>
    </source>
</evidence>
<feature type="compositionally biased region" description="Basic residues" evidence="1">
    <location>
        <begin position="98"/>
        <end position="109"/>
    </location>
</feature>
<protein>
    <submittedName>
        <fullName evidence="2">Uncharacterized protein</fullName>
    </submittedName>
</protein>
<evidence type="ECO:0000313" key="2">
    <source>
        <dbReference type="EMBL" id="KAF2458597.1"/>
    </source>
</evidence>
<dbReference type="AlphaFoldDB" id="A0A6A6P478"/>
<reference evidence="2" key="1">
    <citation type="journal article" date="2020" name="Stud. Mycol.">
        <title>101 Dothideomycetes genomes: a test case for predicting lifestyles and emergence of pathogens.</title>
        <authorList>
            <person name="Haridas S."/>
            <person name="Albert R."/>
            <person name="Binder M."/>
            <person name="Bloem J."/>
            <person name="Labutti K."/>
            <person name="Salamov A."/>
            <person name="Andreopoulos B."/>
            <person name="Baker S."/>
            <person name="Barry K."/>
            <person name="Bills G."/>
            <person name="Bluhm B."/>
            <person name="Cannon C."/>
            <person name="Castanera R."/>
            <person name="Culley D."/>
            <person name="Daum C."/>
            <person name="Ezra D."/>
            <person name="Gonzalez J."/>
            <person name="Henrissat B."/>
            <person name="Kuo A."/>
            <person name="Liang C."/>
            <person name="Lipzen A."/>
            <person name="Lutzoni F."/>
            <person name="Magnuson J."/>
            <person name="Mondo S."/>
            <person name="Nolan M."/>
            <person name="Ohm R."/>
            <person name="Pangilinan J."/>
            <person name="Park H.-J."/>
            <person name="Ramirez L."/>
            <person name="Alfaro M."/>
            <person name="Sun H."/>
            <person name="Tritt A."/>
            <person name="Yoshinaga Y."/>
            <person name="Zwiers L.-H."/>
            <person name="Turgeon B."/>
            <person name="Goodwin S."/>
            <person name="Spatafora J."/>
            <person name="Crous P."/>
            <person name="Grigoriev I."/>
        </authorList>
    </citation>
    <scope>NUCLEOTIDE SEQUENCE</scope>
    <source>
        <strain evidence="2">ATCC 16933</strain>
    </source>
</reference>
<feature type="region of interest" description="Disordered" evidence="1">
    <location>
        <begin position="174"/>
        <end position="201"/>
    </location>
</feature>
<evidence type="ECO:0000313" key="3">
    <source>
        <dbReference type="Proteomes" id="UP000799766"/>
    </source>
</evidence>
<keyword evidence="3" id="KW-1185">Reference proteome</keyword>